<evidence type="ECO:0000313" key="1">
    <source>
        <dbReference type="EMBL" id="EFM81679.1"/>
    </source>
</evidence>
<accession>A0A125W2S6</accession>
<organism evidence="1 2">
    <name type="scientific">Enterococcus faecalis TX4248</name>
    <dbReference type="NCBI Taxonomy" id="749495"/>
    <lineage>
        <taxon>Bacteria</taxon>
        <taxon>Bacillati</taxon>
        <taxon>Bacillota</taxon>
        <taxon>Bacilli</taxon>
        <taxon>Lactobacillales</taxon>
        <taxon>Enterococcaceae</taxon>
        <taxon>Enterococcus</taxon>
    </lineage>
</organism>
<dbReference type="EMBL" id="AEBR01000102">
    <property type="protein sequence ID" value="EFM81679.1"/>
    <property type="molecule type" value="Genomic_DNA"/>
</dbReference>
<reference evidence="1 2" key="1">
    <citation type="submission" date="2010-07" db="EMBL/GenBank/DDBJ databases">
        <authorList>
            <person name="Sid Ahmed O."/>
        </authorList>
    </citation>
    <scope>NUCLEOTIDE SEQUENCE [LARGE SCALE GENOMIC DNA]</scope>
    <source>
        <strain evidence="1 2">TX4248</strain>
    </source>
</reference>
<gene>
    <name evidence="1" type="ORF">HMPREF9498_02821</name>
</gene>
<dbReference type="AlphaFoldDB" id="A0A125W2S6"/>
<sequence length="44" mass="5233">MSHVHYTFPLVPYVFYYIFSKKAVFLAKMVVHFSEKTESTPKSF</sequence>
<dbReference type="Proteomes" id="UP000004846">
    <property type="component" value="Unassembled WGS sequence"/>
</dbReference>
<protein>
    <submittedName>
        <fullName evidence="1">Uncharacterized protein</fullName>
    </submittedName>
</protein>
<name>A0A125W2S6_ENTFL</name>
<dbReference type="HOGENOM" id="CLU_3215800_0_0_9"/>
<proteinExistence type="predicted"/>
<comment type="caution">
    <text evidence="1">The sequence shown here is derived from an EMBL/GenBank/DDBJ whole genome shotgun (WGS) entry which is preliminary data.</text>
</comment>
<evidence type="ECO:0000313" key="2">
    <source>
        <dbReference type="Proteomes" id="UP000004846"/>
    </source>
</evidence>